<dbReference type="STRING" id="6277.A0A498SSE9"/>
<feature type="compositionally biased region" description="Low complexity" evidence="1">
    <location>
        <begin position="271"/>
        <end position="308"/>
    </location>
</feature>
<gene>
    <name evidence="2" type="ORF">NAV_LOCUS7811</name>
</gene>
<evidence type="ECO:0000256" key="1">
    <source>
        <dbReference type="SAM" id="MobiDB-lite"/>
    </source>
</evidence>
<feature type="non-terminal residue" evidence="2">
    <location>
        <position position="342"/>
    </location>
</feature>
<feature type="compositionally biased region" description="Basic and acidic residues" evidence="1">
    <location>
        <begin position="171"/>
        <end position="181"/>
    </location>
</feature>
<feature type="compositionally biased region" description="Low complexity" evidence="1">
    <location>
        <begin position="135"/>
        <end position="153"/>
    </location>
</feature>
<reference evidence="2 3" key="1">
    <citation type="submission" date="2018-08" db="EMBL/GenBank/DDBJ databases">
        <authorList>
            <person name="Laetsch R D."/>
            <person name="Stevens L."/>
            <person name="Kumar S."/>
            <person name="Blaxter L. M."/>
        </authorList>
    </citation>
    <scope>NUCLEOTIDE SEQUENCE [LARGE SCALE GENOMIC DNA]</scope>
</reference>
<feature type="compositionally biased region" description="Polar residues" evidence="1">
    <location>
        <begin position="332"/>
        <end position="342"/>
    </location>
</feature>
<sequence>MTESPVIDFDVLFYDHLIKEEPKLVNKVFSAQRRGELEKRRRLSGNFKPLKEVVKEYNKIVSRKRSATGNINGSPVPKKALRQDERDDSSESSSSDHSIKQAATKLINGAGIKRPLPPSSSSSSYSDIPRQSILKATGKSQTKSSSSGSLLAAEKNDAKFAEVHPPLNLETGEKWARKDSKSSSSSTLNKATKKEIRIPSTTGQAVSNKDSLTNSSSDDSDSNAEGKLQPCIPKKPVSVVSNVNLRKNAVTRSSSDSTSSSDEDAKNGLRSSVPGKVSGKVVPTTSSANLKNAAPAKKPESSSDSTSSSDEDAKNGLRSSVPGKVSGKVVPTTSSANLKNAA</sequence>
<dbReference type="AlphaFoldDB" id="A0A498SSE9"/>
<dbReference type="EMBL" id="UPTC01002087">
    <property type="protein sequence ID" value="VBB33020.1"/>
    <property type="molecule type" value="Genomic_DNA"/>
</dbReference>
<dbReference type="OrthoDB" id="5599646at2759"/>
<accession>A0A498SSE9</accession>
<protein>
    <submittedName>
        <fullName evidence="2">Uncharacterized protein</fullName>
    </submittedName>
</protein>
<evidence type="ECO:0000313" key="2">
    <source>
        <dbReference type="EMBL" id="VBB33020.1"/>
    </source>
</evidence>
<evidence type="ECO:0000313" key="3">
    <source>
        <dbReference type="Proteomes" id="UP000276991"/>
    </source>
</evidence>
<feature type="compositionally biased region" description="Low complexity" evidence="1">
    <location>
        <begin position="207"/>
        <end position="217"/>
    </location>
</feature>
<feature type="region of interest" description="Disordered" evidence="1">
    <location>
        <begin position="62"/>
        <end position="342"/>
    </location>
</feature>
<name>A0A498SSE9_ACAVI</name>
<organism evidence="2 3">
    <name type="scientific">Acanthocheilonema viteae</name>
    <name type="common">Filarial nematode worm</name>
    <name type="synonym">Dipetalonema viteae</name>
    <dbReference type="NCBI Taxonomy" id="6277"/>
    <lineage>
        <taxon>Eukaryota</taxon>
        <taxon>Metazoa</taxon>
        <taxon>Ecdysozoa</taxon>
        <taxon>Nematoda</taxon>
        <taxon>Chromadorea</taxon>
        <taxon>Rhabditida</taxon>
        <taxon>Spirurina</taxon>
        <taxon>Spiruromorpha</taxon>
        <taxon>Filarioidea</taxon>
        <taxon>Onchocercidae</taxon>
        <taxon>Acanthocheilonema</taxon>
    </lineage>
</organism>
<dbReference type="Proteomes" id="UP000276991">
    <property type="component" value="Unassembled WGS sequence"/>
</dbReference>
<feature type="compositionally biased region" description="Low complexity" evidence="1">
    <location>
        <begin position="319"/>
        <end position="331"/>
    </location>
</feature>
<keyword evidence="3" id="KW-1185">Reference proteome</keyword>
<proteinExistence type="predicted"/>